<dbReference type="PANTHER" id="PTHR31750:SF4">
    <property type="entry name" value="LP06106P"/>
    <property type="match status" value="1"/>
</dbReference>
<dbReference type="Proteomes" id="UP000257144">
    <property type="component" value="Unassembled WGS sequence"/>
</dbReference>
<dbReference type="InterPro" id="IPR024438">
    <property type="entry name" value="Staygreen"/>
</dbReference>
<evidence type="ECO:0000313" key="3">
    <source>
        <dbReference type="EMBL" id="RDU36577.1"/>
    </source>
</evidence>
<keyword evidence="4" id="KW-1185">Reference proteome</keyword>
<evidence type="ECO:0000256" key="1">
    <source>
        <dbReference type="ARBA" id="ARBA00022946"/>
    </source>
</evidence>
<gene>
    <name evidence="3" type="ORF">DRW41_13725</name>
</gene>
<dbReference type="EMBL" id="QNQT01000005">
    <property type="protein sequence ID" value="RDU36577.1"/>
    <property type="molecule type" value="Genomic_DNA"/>
</dbReference>
<protein>
    <recommendedName>
        <fullName evidence="2">Staygreen protein domain-containing protein</fullName>
    </recommendedName>
</protein>
<comment type="caution">
    <text evidence="3">The sequence shown here is derived from an EMBL/GenBank/DDBJ whole genome shotgun (WGS) entry which is preliminary data.</text>
</comment>
<organism evidence="3 4">
    <name type="scientific">Neobacillus piezotolerans</name>
    <dbReference type="NCBI Taxonomy" id="2259171"/>
    <lineage>
        <taxon>Bacteria</taxon>
        <taxon>Bacillati</taxon>
        <taxon>Bacillota</taxon>
        <taxon>Bacilli</taxon>
        <taxon>Bacillales</taxon>
        <taxon>Bacillaceae</taxon>
        <taxon>Neobacillus</taxon>
    </lineage>
</organism>
<dbReference type="RefSeq" id="WP_115452570.1">
    <property type="nucleotide sequence ID" value="NZ_QNQT01000005.1"/>
</dbReference>
<evidence type="ECO:0000259" key="2">
    <source>
        <dbReference type="Pfam" id="PF12638"/>
    </source>
</evidence>
<keyword evidence="1" id="KW-0809">Transit peptide</keyword>
<proteinExistence type="predicted"/>
<dbReference type="PANTHER" id="PTHR31750">
    <property type="entry name" value="PROTEIN STAY-GREEN 1, CHLOROPLASTIC-RELATED"/>
    <property type="match status" value="1"/>
</dbReference>
<dbReference type="AlphaFoldDB" id="A0A3D8GQH0"/>
<name>A0A3D8GQH0_9BACI</name>
<dbReference type="OrthoDB" id="1684395at2"/>
<reference evidence="3 4" key="1">
    <citation type="submission" date="2018-07" db="EMBL/GenBank/DDBJ databases">
        <title>Bacillus sp. YLB-04 draft genome sequence.</title>
        <authorList>
            <person name="Yu L."/>
            <person name="Tang X."/>
        </authorList>
    </citation>
    <scope>NUCLEOTIDE SEQUENCE [LARGE SCALE GENOMIC DNA]</scope>
    <source>
        <strain evidence="3 4">YLB-04</strain>
    </source>
</reference>
<dbReference type="Pfam" id="PF12638">
    <property type="entry name" value="Staygreen"/>
    <property type="match status" value="1"/>
</dbReference>
<accession>A0A3D8GQH0</accession>
<feature type="domain" description="Staygreen protein" evidence="2">
    <location>
        <begin position="3"/>
        <end position="148"/>
    </location>
</feature>
<sequence>MTKFDPGNLAVAYIAPVTPFRPLDGRKYTLSHSDVTGKLFLTIGPEFSFSTANTAKDEVFTEWIQSMGEYSMSGRVHVSGGEFDEQHSKVRFLIFKKEMELALTAIVYGDQVFYKSFPWLLDAPIYIHFDSIYPEFQKVLFYGTPRQYLTSAREQKVT</sequence>
<evidence type="ECO:0000313" key="4">
    <source>
        <dbReference type="Proteomes" id="UP000257144"/>
    </source>
</evidence>